<feature type="compositionally biased region" description="Basic residues" evidence="1">
    <location>
        <begin position="145"/>
        <end position="157"/>
    </location>
</feature>
<dbReference type="Proteomes" id="UP000326198">
    <property type="component" value="Unassembled WGS sequence"/>
</dbReference>
<accession>A0A5N7BHD9</accession>
<feature type="compositionally biased region" description="Polar residues" evidence="1">
    <location>
        <begin position="189"/>
        <end position="198"/>
    </location>
</feature>
<feature type="compositionally biased region" description="Basic and acidic residues" evidence="1">
    <location>
        <begin position="115"/>
        <end position="129"/>
    </location>
</feature>
<dbReference type="OrthoDB" id="4509086at2759"/>
<dbReference type="AlphaFoldDB" id="A0A5N7BHD9"/>
<name>A0A5N7BHD9_9EURO</name>
<sequence>MNSNIIIAIVVLLLLSITGLAYAYSLRWRSHARAQLFMARAEARKRQISERQSQPPTQAAAAAAAPPIQVTVVRGPSCAPARRVASPRTSVSRRLGSPPPPPPLPVASFSSMANQEKRGRSRPGEEWRGSRQRSGPDAWREQSRMSKKQKKREKKKQKALEQQQIQTGQIVDDGWGAGDVVCSGGGGQPAQQECSNQTADDEWGAGQCQPDNTQHVGQQDEQPQPGPDNNEWTASNEAVAGSPGGPVSPDAEWINTGDSGGQQEAPQGTWHAHDAMEQRTEQQQTDTRRQREPNW</sequence>
<feature type="compositionally biased region" description="Basic and acidic residues" evidence="1">
    <location>
        <begin position="271"/>
        <end position="295"/>
    </location>
</feature>
<proteinExistence type="predicted"/>
<reference evidence="2 3" key="1">
    <citation type="submission" date="2019-04" db="EMBL/GenBank/DDBJ databases">
        <title>Friends and foes A comparative genomics studyof 23 Aspergillus species from section Flavi.</title>
        <authorList>
            <consortium name="DOE Joint Genome Institute"/>
            <person name="Kjaerbolling I."/>
            <person name="Vesth T."/>
            <person name="Frisvad J.C."/>
            <person name="Nybo J.L."/>
            <person name="Theobald S."/>
            <person name="Kildgaard S."/>
            <person name="Isbrandt T."/>
            <person name="Kuo A."/>
            <person name="Sato A."/>
            <person name="Lyhne E.K."/>
            <person name="Kogle M.E."/>
            <person name="Wiebenga A."/>
            <person name="Kun R.S."/>
            <person name="Lubbers R.J."/>
            <person name="Makela M.R."/>
            <person name="Barry K."/>
            <person name="Chovatia M."/>
            <person name="Clum A."/>
            <person name="Daum C."/>
            <person name="Haridas S."/>
            <person name="He G."/>
            <person name="LaButti K."/>
            <person name="Lipzen A."/>
            <person name="Mondo S."/>
            <person name="Riley R."/>
            <person name="Salamov A."/>
            <person name="Simmons B.A."/>
            <person name="Magnuson J.K."/>
            <person name="Henrissat B."/>
            <person name="Mortensen U.H."/>
            <person name="Larsen T.O."/>
            <person name="Devries R.P."/>
            <person name="Grigoriev I.V."/>
            <person name="Machida M."/>
            <person name="Baker S.E."/>
            <person name="Andersen M.R."/>
        </authorList>
    </citation>
    <scope>NUCLEOTIDE SEQUENCE [LARGE SCALE GENOMIC DNA]</scope>
    <source>
        <strain evidence="2 3">IBT 29228</strain>
    </source>
</reference>
<evidence type="ECO:0000256" key="1">
    <source>
        <dbReference type="SAM" id="MobiDB-lite"/>
    </source>
</evidence>
<evidence type="ECO:0000313" key="2">
    <source>
        <dbReference type="EMBL" id="KAE8381196.1"/>
    </source>
</evidence>
<protein>
    <submittedName>
        <fullName evidence="2">Uncharacterized protein</fullName>
    </submittedName>
</protein>
<organism evidence="2 3">
    <name type="scientific">Aspergillus bertholletiae</name>
    <dbReference type="NCBI Taxonomy" id="1226010"/>
    <lineage>
        <taxon>Eukaryota</taxon>
        <taxon>Fungi</taxon>
        <taxon>Dikarya</taxon>
        <taxon>Ascomycota</taxon>
        <taxon>Pezizomycotina</taxon>
        <taxon>Eurotiomycetes</taxon>
        <taxon>Eurotiomycetidae</taxon>
        <taxon>Eurotiales</taxon>
        <taxon>Aspergillaceae</taxon>
        <taxon>Aspergillus</taxon>
        <taxon>Aspergillus subgen. Circumdati</taxon>
    </lineage>
</organism>
<keyword evidence="3" id="KW-1185">Reference proteome</keyword>
<gene>
    <name evidence="2" type="ORF">BDV26DRAFT_289687</name>
</gene>
<dbReference type="EMBL" id="ML736173">
    <property type="protein sequence ID" value="KAE8381196.1"/>
    <property type="molecule type" value="Genomic_DNA"/>
</dbReference>
<evidence type="ECO:0000313" key="3">
    <source>
        <dbReference type="Proteomes" id="UP000326198"/>
    </source>
</evidence>
<feature type="region of interest" description="Disordered" evidence="1">
    <location>
        <begin position="77"/>
        <end position="295"/>
    </location>
</feature>